<dbReference type="PANTHER" id="PTHR42887:SF2">
    <property type="entry name" value="OS12G0638800 PROTEIN"/>
    <property type="match status" value="1"/>
</dbReference>
<feature type="signal peptide" evidence="2">
    <location>
        <begin position="1"/>
        <end position="25"/>
    </location>
</feature>
<evidence type="ECO:0000256" key="1">
    <source>
        <dbReference type="SAM" id="MobiDB-lite"/>
    </source>
</evidence>
<name>A0A9N8DUA4_9STRA</name>
<dbReference type="InterPro" id="IPR036188">
    <property type="entry name" value="FAD/NAD-bd_sf"/>
</dbReference>
<keyword evidence="5" id="KW-1185">Reference proteome</keyword>
<dbReference type="InterPro" id="IPR023166">
    <property type="entry name" value="BaiN-like_dom_sf"/>
</dbReference>
<keyword evidence="2" id="KW-0732">Signal</keyword>
<feature type="region of interest" description="Disordered" evidence="1">
    <location>
        <begin position="266"/>
        <end position="366"/>
    </location>
</feature>
<protein>
    <submittedName>
        <fullName evidence="4">HI0933-like protein</fullName>
    </submittedName>
</protein>
<dbReference type="InterPro" id="IPR004792">
    <property type="entry name" value="BaiN-like"/>
</dbReference>
<dbReference type="PANTHER" id="PTHR42887">
    <property type="entry name" value="OS12G0638800 PROTEIN"/>
    <property type="match status" value="1"/>
</dbReference>
<feature type="domain" description="RsdA/BaiN/AoA(So)-like Rossmann fold-like" evidence="3">
    <location>
        <begin position="49"/>
        <end position="636"/>
    </location>
</feature>
<dbReference type="Gene3D" id="3.50.50.60">
    <property type="entry name" value="FAD/NAD(P)-binding domain"/>
    <property type="match status" value="2"/>
</dbReference>
<dbReference type="Gene3D" id="2.40.30.10">
    <property type="entry name" value="Translation factors"/>
    <property type="match status" value="1"/>
</dbReference>
<feature type="region of interest" description="Disordered" evidence="1">
    <location>
        <begin position="229"/>
        <end position="248"/>
    </location>
</feature>
<sequence>MRQRYRQMLLPRIILLLALFECCHSFLSTSSKSARAPRSLLYAEQRPVIAVVGGDLAGVVSACTIAQHQQQQKHQPAQVWLLTGHAQILEGLVATAPILPDLTLDNRQLIERFGSGGRELAGILAKQCTPLKAKEWLEEQGVVLQEAGDATGTATLVGETALNVHPKCDLRQKLMDTLDTCQVKVETNVKVASISYNKPGFTITRGDQGSNLEVDVVVLAGDYQEVPNTPIYATTGKGSTTSATSSKKKTIDLDSLLAEIEDEPMSLKDQMKLEEKRKGDAKKKKMDSLIHASGGSADMESLSKQEQRTLAKKRKKEAKIQKQQLKQSKKGPSAGSTSSRELSDDRDEYSPDKEEDSEELPAIDKTTRSTAAINALELATGLGHATTKESIGMFSFMFPTRGILEGCAKAIVPKARLRCRLDNNSAKGPNRLPKWEGPLLVSQGEIAGPAAWRLSTLIAQDMAAAGNQGTVQIHFAPDIGGVEEVEAALIESANPVASVLKAPCPLLHREIDYDDYDMETGDFKSIEFPLVPKRLWGNLCRQAGITTNKLKWKDLPPANVQALARLLVDSSLPITGIRPHDNVWAGGVSLKDINMAECQSQNIKGLFLCGSAIDVHGFNGGFNALACVATGFVAASHIMKLVGEDENEGDGSQQ</sequence>
<evidence type="ECO:0000313" key="5">
    <source>
        <dbReference type="Proteomes" id="UP001153069"/>
    </source>
</evidence>
<comment type="caution">
    <text evidence="4">The sequence shown here is derived from an EMBL/GenBank/DDBJ whole genome shotgun (WGS) entry which is preliminary data.</text>
</comment>
<feature type="compositionally biased region" description="Basic and acidic residues" evidence="1">
    <location>
        <begin position="266"/>
        <end position="278"/>
    </location>
</feature>
<evidence type="ECO:0000259" key="3">
    <source>
        <dbReference type="Pfam" id="PF03486"/>
    </source>
</evidence>
<dbReference type="AlphaFoldDB" id="A0A9N8DUA4"/>
<dbReference type="Gene3D" id="1.10.8.260">
    <property type="entry name" value="HI0933 insert domain-like"/>
    <property type="match status" value="1"/>
</dbReference>
<proteinExistence type="predicted"/>
<dbReference type="InterPro" id="IPR057661">
    <property type="entry name" value="RsdA/BaiN/AoA(So)_Rossmann"/>
</dbReference>
<dbReference type="OrthoDB" id="9930022at2759"/>
<feature type="chain" id="PRO_5040208014" evidence="2">
    <location>
        <begin position="26"/>
        <end position="654"/>
    </location>
</feature>
<evidence type="ECO:0000313" key="4">
    <source>
        <dbReference type="EMBL" id="CAB9506926.1"/>
    </source>
</evidence>
<accession>A0A9N8DUA4</accession>
<dbReference type="Proteomes" id="UP001153069">
    <property type="component" value="Unassembled WGS sequence"/>
</dbReference>
<evidence type="ECO:0000256" key="2">
    <source>
        <dbReference type="SAM" id="SignalP"/>
    </source>
</evidence>
<dbReference type="SUPFAM" id="SSF51905">
    <property type="entry name" value="FAD/NAD(P)-binding domain"/>
    <property type="match status" value="1"/>
</dbReference>
<dbReference type="EMBL" id="CAICTM010000284">
    <property type="protein sequence ID" value="CAB9506926.1"/>
    <property type="molecule type" value="Genomic_DNA"/>
</dbReference>
<dbReference type="Pfam" id="PF03486">
    <property type="entry name" value="HI0933_like"/>
    <property type="match status" value="1"/>
</dbReference>
<organism evidence="4 5">
    <name type="scientific">Seminavis robusta</name>
    <dbReference type="NCBI Taxonomy" id="568900"/>
    <lineage>
        <taxon>Eukaryota</taxon>
        <taxon>Sar</taxon>
        <taxon>Stramenopiles</taxon>
        <taxon>Ochrophyta</taxon>
        <taxon>Bacillariophyta</taxon>
        <taxon>Bacillariophyceae</taxon>
        <taxon>Bacillariophycidae</taxon>
        <taxon>Naviculales</taxon>
        <taxon>Naviculaceae</taxon>
        <taxon>Seminavis</taxon>
    </lineage>
</organism>
<gene>
    <name evidence="4" type="ORF">SEMRO_285_G108070.1</name>
</gene>
<reference evidence="4" key="1">
    <citation type="submission" date="2020-06" db="EMBL/GenBank/DDBJ databases">
        <authorList>
            <consortium name="Plant Systems Biology data submission"/>
        </authorList>
    </citation>
    <scope>NUCLEOTIDE SEQUENCE</scope>
    <source>
        <strain evidence="4">D6</strain>
    </source>
</reference>
<dbReference type="SUPFAM" id="SSF160996">
    <property type="entry name" value="HI0933 insert domain-like"/>
    <property type="match status" value="1"/>
</dbReference>
<feature type="compositionally biased region" description="Low complexity" evidence="1">
    <location>
        <begin position="233"/>
        <end position="245"/>
    </location>
</feature>